<dbReference type="GO" id="GO:0030154">
    <property type="term" value="P:cell differentiation"/>
    <property type="evidence" value="ECO:0007669"/>
    <property type="project" value="UniProtKB-KW"/>
</dbReference>
<evidence type="ECO:0000256" key="1">
    <source>
        <dbReference type="ARBA" id="ARBA00001946"/>
    </source>
</evidence>
<keyword evidence="8" id="KW-0460">Magnesium</keyword>
<keyword evidence="7" id="KW-0067">ATP-binding</keyword>
<dbReference type="PROSITE" id="PS50011">
    <property type="entry name" value="PROTEIN_KINASE_DOM"/>
    <property type="match status" value="1"/>
</dbReference>
<gene>
    <name evidence="12" type="ORF">HERILL_LOCUS9078</name>
</gene>
<keyword evidence="3" id="KW-0597">Phosphoprotein</keyword>
<evidence type="ECO:0000256" key="6">
    <source>
        <dbReference type="ARBA" id="ARBA00022782"/>
    </source>
</evidence>
<reference evidence="12 13" key="1">
    <citation type="submission" date="2020-11" db="EMBL/GenBank/DDBJ databases">
        <authorList>
            <person name="Wallbank WR R."/>
            <person name="Pardo Diaz C."/>
            <person name="Kozak K."/>
            <person name="Martin S."/>
            <person name="Jiggins C."/>
            <person name="Moest M."/>
            <person name="Warren A I."/>
            <person name="Generalovic N T."/>
            <person name="Byers J.R.P. K."/>
            <person name="Montejo-Kovacevich G."/>
            <person name="Yen C E."/>
        </authorList>
    </citation>
    <scope>NUCLEOTIDE SEQUENCE [LARGE SCALE GENOMIC DNA]</scope>
</reference>
<dbReference type="InterPro" id="IPR000719">
    <property type="entry name" value="Prot_kinase_dom"/>
</dbReference>
<comment type="cofactor">
    <cofactor evidence="1">
        <name>Mg(2+)</name>
        <dbReference type="ChEBI" id="CHEBI:18420"/>
    </cofactor>
</comment>
<evidence type="ECO:0000256" key="2">
    <source>
        <dbReference type="ARBA" id="ARBA00022473"/>
    </source>
</evidence>
<evidence type="ECO:0000259" key="11">
    <source>
        <dbReference type="PROSITE" id="PS50011"/>
    </source>
</evidence>
<dbReference type="InterPro" id="IPR011009">
    <property type="entry name" value="Kinase-like_dom_sf"/>
</dbReference>
<evidence type="ECO:0000256" key="7">
    <source>
        <dbReference type="ARBA" id="ARBA00022840"/>
    </source>
</evidence>
<feature type="region of interest" description="Disordered" evidence="10">
    <location>
        <begin position="68"/>
        <end position="107"/>
    </location>
</feature>
<keyword evidence="13" id="KW-1185">Reference proteome</keyword>
<keyword evidence="9" id="KW-0744">Spermatogenesis</keyword>
<dbReference type="Proteomes" id="UP000594454">
    <property type="component" value="Chromosome 3"/>
</dbReference>
<evidence type="ECO:0000256" key="5">
    <source>
        <dbReference type="ARBA" id="ARBA00022741"/>
    </source>
</evidence>
<evidence type="ECO:0000256" key="9">
    <source>
        <dbReference type="ARBA" id="ARBA00022871"/>
    </source>
</evidence>
<dbReference type="OrthoDB" id="10064600at2759"/>
<evidence type="ECO:0000313" key="13">
    <source>
        <dbReference type="Proteomes" id="UP000594454"/>
    </source>
</evidence>
<protein>
    <recommendedName>
        <fullName evidence="11">Protein kinase domain-containing protein</fullName>
    </recommendedName>
</protein>
<dbReference type="GO" id="GO:0050321">
    <property type="term" value="F:tau-protein kinase activity"/>
    <property type="evidence" value="ECO:0007669"/>
    <property type="project" value="TreeGrafter"/>
</dbReference>
<dbReference type="GO" id="GO:0007283">
    <property type="term" value="P:spermatogenesis"/>
    <property type="evidence" value="ECO:0007669"/>
    <property type="project" value="UniProtKB-KW"/>
</dbReference>
<proteinExistence type="predicted"/>
<dbReference type="Gene3D" id="1.10.510.10">
    <property type="entry name" value="Transferase(Phosphotransferase) domain 1"/>
    <property type="match status" value="1"/>
</dbReference>
<dbReference type="Pfam" id="PF00069">
    <property type="entry name" value="Pkinase"/>
    <property type="match status" value="1"/>
</dbReference>
<dbReference type="FunCoup" id="A0A7R8YXZ7">
    <property type="interactions" value="88"/>
</dbReference>
<dbReference type="GO" id="GO:0000226">
    <property type="term" value="P:microtubule cytoskeleton organization"/>
    <property type="evidence" value="ECO:0007669"/>
    <property type="project" value="TreeGrafter"/>
</dbReference>
<dbReference type="GO" id="GO:0005524">
    <property type="term" value="F:ATP binding"/>
    <property type="evidence" value="ECO:0007669"/>
    <property type="project" value="UniProtKB-KW"/>
</dbReference>
<dbReference type="SUPFAM" id="SSF56112">
    <property type="entry name" value="Protein kinase-like (PK-like)"/>
    <property type="match status" value="1"/>
</dbReference>
<dbReference type="GO" id="GO:0035556">
    <property type="term" value="P:intracellular signal transduction"/>
    <property type="evidence" value="ECO:0007669"/>
    <property type="project" value="TreeGrafter"/>
</dbReference>
<evidence type="ECO:0000256" key="10">
    <source>
        <dbReference type="SAM" id="MobiDB-lite"/>
    </source>
</evidence>
<keyword evidence="4" id="KW-0479">Metal-binding</keyword>
<accession>A0A7R8YXZ7</accession>
<name>A0A7R8YXZ7_HERIL</name>
<evidence type="ECO:0000313" key="12">
    <source>
        <dbReference type="EMBL" id="CAD7086295.1"/>
    </source>
</evidence>
<organism evidence="12 13">
    <name type="scientific">Hermetia illucens</name>
    <name type="common">Black soldier fly</name>
    <dbReference type="NCBI Taxonomy" id="343691"/>
    <lineage>
        <taxon>Eukaryota</taxon>
        <taxon>Metazoa</taxon>
        <taxon>Ecdysozoa</taxon>
        <taxon>Arthropoda</taxon>
        <taxon>Hexapoda</taxon>
        <taxon>Insecta</taxon>
        <taxon>Pterygota</taxon>
        <taxon>Neoptera</taxon>
        <taxon>Endopterygota</taxon>
        <taxon>Diptera</taxon>
        <taxon>Brachycera</taxon>
        <taxon>Stratiomyomorpha</taxon>
        <taxon>Stratiomyidae</taxon>
        <taxon>Hermetiinae</taxon>
        <taxon>Hermetia</taxon>
    </lineage>
</organism>
<dbReference type="SMART" id="SM00220">
    <property type="entry name" value="S_TKc"/>
    <property type="match status" value="1"/>
</dbReference>
<evidence type="ECO:0000256" key="8">
    <source>
        <dbReference type="ARBA" id="ARBA00022842"/>
    </source>
</evidence>
<dbReference type="EMBL" id="LR899011">
    <property type="protein sequence ID" value="CAD7086295.1"/>
    <property type="molecule type" value="Genomic_DNA"/>
</dbReference>
<keyword evidence="5" id="KW-0547">Nucleotide-binding</keyword>
<dbReference type="GO" id="GO:0005737">
    <property type="term" value="C:cytoplasm"/>
    <property type="evidence" value="ECO:0007669"/>
    <property type="project" value="TreeGrafter"/>
</dbReference>
<dbReference type="AlphaFoldDB" id="A0A7R8YXZ7"/>
<keyword evidence="2" id="KW-0217">Developmental protein</keyword>
<dbReference type="PANTHER" id="PTHR24346:SF102">
    <property type="entry name" value="TESTIS-SPECIFIC SERINE_THREONINE-PROTEIN KINASE 1"/>
    <property type="match status" value="1"/>
</dbReference>
<feature type="compositionally biased region" description="Low complexity" evidence="10">
    <location>
        <begin position="91"/>
        <end position="106"/>
    </location>
</feature>
<dbReference type="PANTHER" id="PTHR24346">
    <property type="entry name" value="MAP/MICROTUBULE AFFINITY-REGULATING KINASE"/>
    <property type="match status" value="1"/>
</dbReference>
<evidence type="ECO:0000256" key="3">
    <source>
        <dbReference type="ARBA" id="ARBA00022553"/>
    </source>
</evidence>
<evidence type="ECO:0000256" key="4">
    <source>
        <dbReference type="ARBA" id="ARBA00022723"/>
    </source>
</evidence>
<sequence>MGDFGEKAFQFEGLMSTILRLKNINNNGQDASCCELNGCHAMKPCDAQADKRKLNGDYDGIQEVLNENGANEAGDMATGRFNDEDIPAARSNNSSTSNSTGNLSISQEDYDDDDEVIFLANQQFADDEISEQSDDCVYAYRGADFDALEYRNNNNVDDETDFLEMDFEPDPASEIDNTTNECHTGCRNYNAETSADEILLPIQMLDEAANGQKIRSNFNSNCLQPNAAVAPDDWRNAARNQNNISTEGEGDAEVPEHFKFTGAKPKKQLADRCALAPQPASPRKQLLPAIDTKGKDEIPARSPIYVNGDAVTSDPDEPCLDCLENEFLSTTVGRKMEATFCRKCRRRRANTDFERKAVDTPNGFGREFMPFDDSRLLSKSSAFEVRYPNQEDFVANQSVDSMLLKRSGKESVTFSSVNVDEKVIIQALDHINVSFDKTIIKKHFENLNNFQPHFDNVTELILYTSKRNCDYKKIIKLVKLACNDEVDIKFTRDANVSKETEIVQVRSCDILEMWTIQQQNLEQLKRLNKKFIQMNVLGKVINLIRHAQQRNTKSIEEEFIIVPQYYKTGDIKCENLLLCSENTIKLGDFGFARSMLEAGKSVVLSKTFCGSYAYASPELLRGIPYQPQTADIWAAGVVLFSMVFGKMPFNYSNLRELVLQVERKIDFPKEPAVDYNCKNLIVQILSPMKIRATMEKIKNHPWFVLGAN</sequence>
<dbReference type="GO" id="GO:0046872">
    <property type="term" value="F:metal ion binding"/>
    <property type="evidence" value="ECO:0007669"/>
    <property type="project" value="UniProtKB-KW"/>
</dbReference>
<dbReference type="InParanoid" id="A0A7R8YXZ7"/>
<keyword evidence="6" id="KW-0221">Differentiation</keyword>
<feature type="domain" description="Protein kinase" evidence="11">
    <location>
        <begin position="371"/>
        <end position="703"/>
    </location>
</feature>